<proteinExistence type="predicted"/>
<comment type="caution">
    <text evidence="1">The sequence shown here is derived from an EMBL/GenBank/DDBJ whole genome shotgun (WGS) entry which is preliminary data.</text>
</comment>
<organism evidence="1 2">
    <name type="scientific">Phoxinus phoxinus</name>
    <name type="common">Eurasian minnow</name>
    <dbReference type="NCBI Taxonomy" id="58324"/>
    <lineage>
        <taxon>Eukaryota</taxon>
        <taxon>Metazoa</taxon>
        <taxon>Chordata</taxon>
        <taxon>Craniata</taxon>
        <taxon>Vertebrata</taxon>
        <taxon>Euteleostomi</taxon>
        <taxon>Actinopterygii</taxon>
        <taxon>Neopterygii</taxon>
        <taxon>Teleostei</taxon>
        <taxon>Ostariophysi</taxon>
        <taxon>Cypriniformes</taxon>
        <taxon>Leuciscidae</taxon>
        <taxon>Phoxininae</taxon>
        <taxon>Phoxinus</taxon>
    </lineage>
</organism>
<gene>
    <name evidence="1" type="ORF">R3I93_014945</name>
</gene>
<evidence type="ECO:0000313" key="1">
    <source>
        <dbReference type="EMBL" id="KAK7143938.1"/>
    </source>
</evidence>
<keyword evidence="2" id="KW-1185">Reference proteome</keyword>
<dbReference type="EMBL" id="JAYKXH010000015">
    <property type="protein sequence ID" value="KAK7143938.1"/>
    <property type="molecule type" value="Genomic_DNA"/>
</dbReference>
<dbReference type="AlphaFoldDB" id="A0AAN9H1N2"/>
<sequence>MRTTSAASSSAWYTSSQVSGSQNAALLFSSEEVCEWMVLAGNCSDCFPRPGCPLDLD</sequence>
<name>A0AAN9H1N2_9TELE</name>
<evidence type="ECO:0000313" key="2">
    <source>
        <dbReference type="Proteomes" id="UP001364617"/>
    </source>
</evidence>
<reference evidence="1 2" key="1">
    <citation type="submission" date="2024-02" db="EMBL/GenBank/DDBJ databases">
        <title>Chromosome-level genome assembly of the Eurasian Minnow (Phoxinus phoxinus).</title>
        <authorList>
            <person name="Oriowo T.O."/>
            <person name="Martin S."/>
            <person name="Stange M."/>
            <person name="Chrysostomakis Y."/>
            <person name="Brown T."/>
            <person name="Winkler S."/>
            <person name="Kukowka S."/>
            <person name="Myers E.W."/>
            <person name="Bohne A."/>
        </authorList>
    </citation>
    <scope>NUCLEOTIDE SEQUENCE [LARGE SCALE GENOMIC DNA]</scope>
    <source>
        <strain evidence="1">ZFMK-TIS-60720</strain>
        <tissue evidence="1">Whole Organism</tissue>
    </source>
</reference>
<protein>
    <submittedName>
        <fullName evidence="1">Uncharacterized protein</fullName>
    </submittedName>
</protein>
<accession>A0AAN9H1N2</accession>
<dbReference type="Proteomes" id="UP001364617">
    <property type="component" value="Unassembled WGS sequence"/>
</dbReference>